<dbReference type="eggNOG" id="COG1028">
    <property type="taxonomic scope" value="Bacteria"/>
</dbReference>
<dbReference type="PROSITE" id="PS00061">
    <property type="entry name" value="ADH_SHORT"/>
    <property type="match status" value="1"/>
</dbReference>
<dbReference type="EMBL" id="AATQ01000033">
    <property type="protein sequence ID" value="EAU45035.1"/>
    <property type="molecule type" value="Genomic_DNA"/>
</dbReference>
<dbReference type="Gene3D" id="3.40.50.720">
    <property type="entry name" value="NAD(P)-binding Rossmann-like Domain"/>
    <property type="match status" value="1"/>
</dbReference>
<dbReference type="InterPro" id="IPR036291">
    <property type="entry name" value="NAD(P)-bd_dom_sf"/>
</dbReference>
<gene>
    <name evidence="4" type="ORF">R2601_05423</name>
</gene>
<dbReference type="InterPro" id="IPR002347">
    <property type="entry name" value="SDR_fam"/>
</dbReference>
<dbReference type="PANTHER" id="PTHR48107:SF16">
    <property type="entry name" value="NADPH-DEPENDENT ALDEHYDE REDUCTASE 1, CHLOROPLASTIC"/>
    <property type="match status" value="1"/>
</dbReference>
<keyword evidence="5" id="KW-1185">Reference proteome</keyword>
<dbReference type="SMART" id="SM00822">
    <property type="entry name" value="PKS_KR"/>
    <property type="match status" value="1"/>
</dbReference>
<organism evidence="4 5">
    <name type="scientific">Salipiger bermudensis (strain DSM 26914 / JCM 13377 / KCTC 12554 / HTCC2601)</name>
    <name type="common">Pelagibaca bermudensis</name>
    <dbReference type="NCBI Taxonomy" id="314265"/>
    <lineage>
        <taxon>Bacteria</taxon>
        <taxon>Pseudomonadati</taxon>
        <taxon>Pseudomonadota</taxon>
        <taxon>Alphaproteobacteria</taxon>
        <taxon>Rhodobacterales</taxon>
        <taxon>Roseobacteraceae</taxon>
        <taxon>Salipiger</taxon>
    </lineage>
</organism>
<name>Q0FLD9_SALBH</name>
<dbReference type="Pfam" id="PF13561">
    <property type="entry name" value="adh_short_C2"/>
    <property type="match status" value="1"/>
</dbReference>
<accession>Q0FLD9</accession>
<dbReference type="FunFam" id="3.40.50.720:FF:000084">
    <property type="entry name" value="Short-chain dehydrogenase reductase"/>
    <property type="match status" value="1"/>
</dbReference>
<dbReference type="PANTHER" id="PTHR48107">
    <property type="entry name" value="NADPH-DEPENDENT ALDEHYDE REDUCTASE-LIKE PROTEIN, CHLOROPLASTIC-RELATED"/>
    <property type="match status" value="1"/>
</dbReference>
<keyword evidence="2" id="KW-0560">Oxidoreductase</keyword>
<feature type="domain" description="Ketoreductase" evidence="3">
    <location>
        <begin position="28"/>
        <end position="212"/>
    </location>
</feature>
<proteinExistence type="inferred from homology"/>
<dbReference type="HOGENOM" id="CLU_010194_4_1_5"/>
<dbReference type="SUPFAM" id="SSF51735">
    <property type="entry name" value="NAD(P)-binding Rossmann-fold domains"/>
    <property type="match status" value="1"/>
</dbReference>
<protein>
    <submittedName>
        <fullName evidence="4">Oxidoreductase</fullName>
    </submittedName>
</protein>
<comment type="similarity">
    <text evidence="1">Belongs to the short-chain dehydrogenases/reductases (SDR) family.</text>
</comment>
<dbReference type="InterPro" id="IPR020904">
    <property type="entry name" value="Sc_DH/Rdtase_CS"/>
</dbReference>
<dbReference type="PRINTS" id="PR00080">
    <property type="entry name" value="SDRFAMILY"/>
</dbReference>
<evidence type="ECO:0000313" key="5">
    <source>
        <dbReference type="Proteomes" id="UP000006230"/>
    </source>
</evidence>
<evidence type="ECO:0000313" key="4">
    <source>
        <dbReference type="EMBL" id="EAU45035.1"/>
    </source>
</evidence>
<sequence length="271" mass="28780">MSDGHIPHLPEPDYIDDGYKGAGKLTGKRVLISGGDSGIGRAVALHMAREGAKVAIIYHSAEDKAEETRKGLEAEGAEALVIQGDTGKSADCDAAVARVVEAWGGIDVLVNNAGFQKPYHTLDEVSDEDWRAHFDVNMAGMFFLSRAALRHMPDDGAIVNTSSINAFVGNDALLPYSATKGAITTFTRSLAKQVMARGIRVNEVAPGPVATDIQSVFEDFDEDKLRNMAAPIGRVGQPRELGPAYVFLASRDGSFITGQTIHVNGGMIVGA</sequence>
<reference evidence="4 5" key="1">
    <citation type="journal article" date="2010" name="J. Bacteriol.">
        <title>Genome sequences of Pelagibaca bermudensis HTCC2601T and Maritimibacter alkaliphilus HTCC2654T, the type strains of two marine Roseobacter genera.</title>
        <authorList>
            <person name="Thrash J.C."/>
            <person name="Cho J.C."/>
            <person name="Ferriera S."/>
            <person name="Johnson J."/>
            <person name="Vergin K.L."/>
            <person name="Giovannoni S.J."/>
        </authorList>
    </citation>
    <scope>NUCLEOTIDE SEQUENCE [LARGE SCALE GENOMIC DNA]</scope>
    <source>
        <strain evidence="5">DSM 26914 / JCM 13377 / KCTC 12554 / HTCC2601</strain>
    </source>
</reference>
<dbReference type="OrthoDB" id="198783at2"/>
<comment type="caution">
    <text evidence="4">The sequence shown here is derived from an EMBL/GenBank/DDBJ whole genome shotgun (WGS) entry which is preliminary data.</text>
</comment>
<dbReference type="GO" id="GO:0016614">
    <property type="term" value="F:oxidoreductase activity, acting on CH-OH group of donors"/>
    <property type="evidence" value="ECO:0007669"/>
    <property type="project" value="UniProtKB-ARBA"/>
</dbReference>
<dbReference type="InterPro" id="IPR057326">
    <property type="entry name" value="KR_dom"/>
</dbReference>
<dbReference type="Proteomes" id="UP000006230">
    <property type="component" value="Unassembled WGS sequence"/>
</dbReference>
<evidence type="ECO:0000256" key="1">
    <source>
        <dbReference type="ARBA" id="ARBA00006484"/>
    </source>
</evidence>
<evidence type="ECO:0000259" key="3">
    <source>
        <dbReference type="SMART" id="SM00822"/>
    </source>
</evidence>
<dbReference type="STRING" id="314265.R2601_05423"/>
<evidence type="ECO:0000256" key="2">
    <source>
        <dbReference type="ARBA" id="ARBA00023002"/>
    </source>
</evidence>
<dbReference type="AlphaFoldDB" id="Q0FLD9"/>
<dbReference type="RefSeq" id="WP_007802844.1">
    <property type="nucleotide sequence ID" value="NZ_DS022277.1"/>
</dbReference>
<dbReference type="PRINTS" id="PR00081">
    <property type="entry name" value="GDHRDH"/>
</dbReference>